<dbReference type="AlphaFoldDB" id="A0A4T2C9J5"/>
<dbReference type="RefSeq" id="WP_136640561.1">
    <property type="nucleotide sequence ID" value="NZ_QYRT01000003.1"/>
</dbReference>
<organism evidence="1 2">
    <name type="scientific">Subtercola vilae</name>
    <dbReference type="NCBI Taxonomy" id="2056433"/>
    <lineage>
        <taxon>Bacteria</taxon>
        <taxon>Bacillati</taxon>
        <taxon>Actinomycetota</taxon>
        <taxon>Actinomycetes</taxon>
        <taxon>Micrococcales</taxon>
        <taxon>Microbacteriaceae</taxon>
        <taxon>Subtercola</taxon>
    </lineage>
</organism>
<gene>
    <name evidence="1" type="ORF">D4765_02020</name>
</gene>
<proteinExistence type="predicted"/>
<dbReference type="Proteomes" id="UP000306192">
    <property type="component" value="Unassembled WGS sequence"/>
</dbReference>
<accession>A0A4T2C9J5</accession>
<evidence type="ECO:0000313" key="1">
    <source>
        <dbReference type="EMBL" id="TIH40352.1"/>
    </source>
</evidence>
<dbReference type="Gene3D" id="3.30.70.2330">
    <property type="match status" value="1"/>
</dbReference>
<evidence type="ECO:0000313" key="2">
    <source>
        <dbReference type="Proteomes" id="UP000306192"/>
    </source>
</evidence>
<keyword evidence="2" id="KW-1185">Reference proteome</keyword>
<dbReference type="OrthoDB" id="5116701at2"/>
<reference evidence="1 2" key="1">
    <citation type="journal article" date="2019" name="Microorganisms">
        <title>Systematic Affiliation and Genome Analysis of Subtercola vilae DB165(T) with Particular Emphasis on Cold Adaptation of an Isolate from a High-Altitude Cold Volcano Lake.</title>
        <authorList>
            <person name="Villalobos A.S."/>
            <person name="Wiese J."/>
            <person name="Imhoff J.F."/>
            <person name="Dorador C."/>
            <person name="Keller A."/>
            <person name="Hentschel U."/>
        </authorList>
    </citation>
    <scope>NUCLEOTIDE SEQUENCE [LARGE SCALE GENOMIC DNA]</scope>
    <source>
        <strain evidence="1 2">DB165</strain>
    </source>
</reference>
<protein>
    <submittedName>
        <fullName evidence="1">Uncharacterized protein</fullName>
    </submittedName>
</protein>
<comment type="caution">
    <text evidence="1">The sequence shown here is derived from an EMBL/GenBank/DDBJ whole genome shotgun (WGS) entry which is preliminary data.</text>
</comment>
<dbReference type="EMBL" id="QYRT01000003">
    <property type="protein sequence ID" value="TIH40352.1"/>
    <property type="molecule type" value="Genomic_DNA"/>
</dbReference>
<name>A0A4T2C9J5_9MICO</name>
<sequence length="186" mass="19583">MLTPSTWPGWVRGALLAAAFCALFVPHVGILTALVLGGAALISFRTSAAVAASDSLLRAELLAVPLNDPVTTIELEVEHPFEATATAQHQEGISAVIEARQALSDPAEPLFAALELEPNNPFDPNAVRVDLLLFYGSHKAGYVPPAFTAGWAARIRPYALDACQVIVSATVLGDGSRANPYRVLLG</sequence>